<dbReference type="Gene3D" id="1.20.1250.20">
    <property type="entry name" value="MFS general substrate transporter like domains"/>
    <property type="match status" value="1"/>
</dbReference>
<dbReference type="PANTHER" id="PTHR12778">
    <property type="entry name" value="SOLUTE CARRIER FAMILY 33 ACETYL-COA TRANSPORTER -RELATED"/>
    <property type="match status" value="1"/>
</dbReference>
<feature type="transmembrane region" description="Helical" evidence="6">
    <location>
        <begin position="75"/>
        <end position="95"/>
    </location>
</feature>
<evidence type="ECO:0000256" key="4">
    <source>
        <dbReference type="ARBA" id="ARBA00022989"/>
    </source>
</evidence>
<dbReference type="PROSITE" id="PS50850">
    <property type="entry name" value="MFS"/>
    <property type="match status" value="1"/>
</dbReference>
<accession>A0AA48GMI3</accession>
<feature type="domain" description="Major facilitator superfamily (MFS) profile" evidence="7">
    <location>
        <begin position="176"/>
        <end position="409"/>
    </location>
</feature>
<name>A0AA48GMI3_9BACT</name>
<evidence type="ECO:0000256" key="6">
    <source>
        <dbReference type="SAM" id="Phobius"/>
    </source>
</evidence>
<keyword evidence="3 6" id="KW-0812">Transmembrane</keyword>
<dbReference type="KEGG" id="msil:METEAL_14090"/>
<dbReference type="InterPro" id="IPR004752">
    <property type="entry name" value="AmpG_permease/AT-1"/>
</dbReference>
<dbReference type="NCBIfam" id="TIGR00901">
    <property type="entry name" value="2A0125"/>
    <property type="match status" value="1"/>
</dbReference>
<feature type="transmembrane region" description="Helical" evidence="6">
    <location>
        <begin position="170"/>
        <end position="190"/>
    </location>
</feature>
<dbReference type="Pfam" id="PF07690">
    <property type="entry name" value="MFS_1"/>
    <property type="match status" value="1"/>
</dbReference>
<dbReference type="GO" id="GO:0022857">
    <property type="term" value="F:transmembrane transporter activity"/>
    <property type="evidence" value="ECO:0007669"/>
    <property type="project" value="InterPro"/>
</dbReference>
<dbReference type="SUPFAM" id="SSF103473">
    <property type="entry name" value="MFS general substrate transporter"/>
    <property type="match status" value="1"/>
</dbReference>
<feature type="transmembrane region" description="Helical" evidence="6">
    <location>
        <begin position="309"/>
        <end position="335"/>
    </location>
</feature>
<proteinExistence type="predicted"/>
<evidence type="ECO:0000256" key="2">
    <source>
        <dbReference type="ARBA" id="ARBA00022448"/>
    </source>
</evidence>
<dbReference type="GO" id="GO:0016020">
    <property type="term" value="C:membrane"/>
    <property type="evidence" value="ECO:0007669"/>
    <property type="project" value="UniProtKB-SubCell"/>
</dbReference>
<keyword evidence="4 6" id="KW-1133">Transmembrane helix</keyword>
<dbReference type="EMBL" id="AP027080">
    <property type="protein sequence ID" value="BDU72235.1"/>
    <property type="molecule type" value="Genomic_DNA"/>
</dbReference>
<dbReference type="InterPro" id="IPR036259">
    <property type="entry name" value="MFS_trans_sf"/>
</dbReference>
<evidence type="ECO:0000313" key="9">
    <source>
        <dbReference type="Proteomes" id="UP001238179"/>
    </source>
</evidence>
<dbReference type="AlphaFoldDB" id="A0AA48GMI3"/>
<evidence type="ECO:0000259" key="7">
    <source>
        <dbReference type="PROSITE" id="PS50850"/>
    </source>
</evidence>
<keyword evidence="5 6" id="KW-0472">Membrane</keyword>
<dbReference type="InterPro" id="IPR011701">
    <property type="entry name" value="MFS"/>
</dbReference>
<dbReference type="PANTHER" id="PTHR12778:SF10">
    <property type="entry name" value="MAJOR FACILITATOR SUPERFAMILY DOMAIN-CONTAINING PROTEIN 3"/>
    <property type="match status" value="1"/>
</dbReference>
<feature type="transmembrane region" description="Helical" evidence="6">
    <location>
        <begin position="143"/>
        <end position="164"/>
    </location>
</feature>
<dbReference type="RefSeq" id="WP_316415148.1">
    <property type="nucleotide sequence ID" value="NZ_AP027080.1"/>
</dbReference>
<reference evidence="9" key="1">
    <citation type="journal article" date="2023" name="Int. J. Syst. Evol. Microbiol.">
        <title>Mesoterricola silvestris gen. nov., sp. nov., Mesoterricola sediminis sp. nov., Geothrix oryzae sp. nov., Geothrix edaphica sp. nov., Geothrix rubra sp. nov., and Geothrix limicola sp. nov., six novel members of Acidobacteriota isolated from soils.</title>
        <authorList>
            <person name="Itoh H."/>
            <person name="Sugisawa Y."/>
            <person name="Mise K."/>
            <person name="Xu Z."/>
            <person name="Kuniyasu M."/>
            <person name="Ushijima N."/>
            <person name="Kawano K."/>
            <person name="Kobayashi E."/>
            <person name="Shiratori Y."/>
            <person name="Masuda Y."/>
            <person name="Senoo K."/>
        </authorList>
    </citation>
    <scope>NUCLEOTIDE SEQUENCE [LARGE SCALE GENOMIC DNA]</scope>
    <source>
        <strain evidence="9">W79</strain>
    </source>
</reference>
<organism evidence="8 9">
    <name type="scientific">Mesoterricola silvestris</name>
    <dbReference type="NCBI Taxonomy" id="2927979"/>
    <lineage>
        <taxon>Bacteria</taxon>
        <taxon>Pseudomonadati</taxon>
        <taxon>Acidobacteriota</taxon>
        <taxon>Holophagae</taxon>
        <taxon>Holophagales</taxon>
        <taxon>Holophagaceae</taxon>
        <taxon>Mesoterricola</taxon>
    </lineage>
</organism>
<feature type="transmembrane region" description="Helical" evidence="6">
    <location>
        <begin position="347"/>
        <end position="368"/>
    </location>
</feature>
<dbReference type="InterPro" id="IPR020846">
    <property type="entry name" value="MFS_dom"/>
</dbReference>
<gene>
    <name evidence="8" type="primary">ampG</name>
    <name evidence="8" type="ORF">METEAL_14090</name>
</gene>
<sequence>MRKKSLAMVTVALMGFASGLPLYLTGFTLKAWLTEAGLDLRAIGLFGLVTQPYALKFLWAPVLDRFLPPFLGRRRGWMVLFQGALCLLLVLMALADPRVSVSRLALLGLMVAFASASQDIVVDAWRREAFAERDLGLANAVHIGAYRVAMLASGAGALVLAQAAGWRATYLAMAGLMAVGALGTFLAWSTDARIQPPKTLREAVTAPLAQLLKRPAIAEILAFCLLYKIGDQLADAMSAPFLLRGMGFTKLQIGATTKTVGMVSIILGGILGGLLMKKLSLKRALLLFGFCQAASILAFWALSHLGPRLAVLTVALALENLSFGMGGTAFATFIMLLCDRRFTATQYALLSSLLAITRGYLTAPAGWFALRFGWSGYFLACAIVAIPGLLLLARFDRWGIVEEDPRVKA</sequence>
<keyword evidence="9" id="KW-1185">Reference proteome</keyword>
<evidence type="ECO:0000256" key="5">
    <source>
        <dbReference type="ARBA" id="ARBA00023136"/>
    </source>
</evidence>
<dbReference type="Proteomes" id="UP001238179">
    <property type="component" value="Chromosome"/>
</dbReference>
<keyword evidence="2" id="KW-0813">Transport</keyword>
<feature type="transmembrane region" description="Helical" evidence="6">
    <location>
        <begin position="284"/>
        <end position="303"/>
    </location>
</feature>
<feature type="transmembrane region" description="Helical" evidence="6">
    <location>
        <begin position="250"/>
        <end position="272"/>
    </location>
</feature>
<feature type="transmembrane region" description="Helical" evidence="6">
    <location>
        <begin position="374"/>
        <end position="393"/>
    </location>
</feature>
<protein>
    <submittedName>
        <fullName evidence="8">AmpG family muropeptide MFS transporter</fullName>
    </submittedName>
</protein>
<evidence type="ECO:0000256" key="3">
    <source>
        <dbReference type="ARBA" id="ARBA00022692"/>
    </source>
</evidence>
<evidence type="ECO:0000313" key="8">
    <source>
        <dbReference type="EMBL" id="BDU72235.1"/>
    </source>
</evidence>
<evidence type="ECO:0000256" key="1">
    <source>
        <dbReference type="ARBA" id="ARBA00004141"/>
    </source>
</evidence>
<feature type="transmembrane region" description="Helical" evidence="6">
    <location>
        <begin position="43"/>
        <end position="63"/>
    </location>
</feature>
<comment type="subcellular location">
    <subcellularLocation>
        <location evidence="1">Membrane</location>
        <topology evidence="1">Multi-pass membrane protein</topology>
    </subcellularLocation>
</comment>